<feature type="region of interest" description="Disordered" evidence="2">
    <location>
        <begin position="3523"/>
        <end position="3551"/>
    </location>
</feature>
<sequence>MVNSGSFTSDPGKPRYQQLGDATTVSQTADSGDATDVACKTECSKTADNEDSAADGAPTAARSDETAAQDDDEKASLCCSLPLDKVQGVLTTTPPPDQTAEDKAKSPRKMLCLYCDRSFVSANLRQKHVERAHSTKPNRRVSARRQNQLSATPCVYCDKLNTSEHTLNDLFKHYVREHTSKYFGCLKCEERFLTLPHLTDHNSSKHSVDKKPPMKLYEVDPAEDGDSDDSDQNITPKLTRSKLKVKTEDSPETDTASDVAKRPESKRKTKIKDMRTKKIGVKTSKIALKRSKRLQAQAKDSDSQKKRRERKAPTSGKSDTTTDKSKGACVNPYPEFDNFYRVKKITDHSIDNLKISSLTFDDVFDKAFFNRIKCNIEENLLHHIDGKLFKNEESESRISNFEKEVQNSNPENYGCDLSLNAITPVASISLNPQFGEDFESQIEYGAKPSKKKTQTNNDEVHYKYFTRRKYQASILLQKENRDLSKLDMWTQMVVKERQERISNNKKSAKEMEEYTLGHEYKNKIKKEELNRILDRRGPFEDLKEEASKKAAFDKLNLTSDEDISEEVFSDVREVLNDILDRVFEVVTEEDRPTENDSKEIDHRQIPVFLDLRRRDSSIQEEIDRSDRIALICSSQETENFEASTNKSRSNNELIELTGEWARSRMYICAACGGKFPNMRYLLDHKSAYHQNVWVQHYEFVGNQSELYRHLSIPGLGKIGVVENSVSCKQWKRSDSRTCTKCGKQCNSLGELHRHVLECGGDWTWMLARKKCKYRPFGAKSRRKRKGLVRRVSNKQKTEPSEKKINKKPLEGPRQRPSDADTIQRMLANLPAKRSRRSLISLRDVVFKSRTNSKSQNQTTQTRKIACGKTICNKQSTVPNNSKVSNNKSHSKSLRSINKVLSSRILDFNSSIMVKRKMKAIHSRRSTIQRLREQEDDDTSSVKSDASSVSQKRKSPKKDSEESSPETNKKRTLGRKLITSRLNIKNFFPIRKKSSENSKSAVSGDSSNTTENATRNKKKNQALDDLEDNSNSGYTQHFKTNKKGGLKGFVRALSLRKRNSREDDNIQVNQAHLTDASDPKNTTAKKPTRVKAKTTKPSEASSNPDSEDTKTEQAVPKKRKLQRRVQDIIDKVKKSKSEKTQIQPTKKNLPKGSQEQPFLEEKSTLLDIMQPETVVSPAEVRENMSGKKDHVPIVPTLSDSKENPPIPETIFNLNNSEEKSLQAKGQLDFDQKTKTNVEVSIVRENPIISVTTDVSLEETKHPVIPTSKSESILPVLVDTTLKPKCVPMVSPNLKGKIKKPNRGLNDCIAMLTSKLQQKEEKVSSSLESLFSTSSVTSSEVRNEFRSPVESGFPPLKQQKNECILKIPSFKASKSPVVEEEAALDLSKKSYSSPNLLSASHNDIKFDAIENTINRVIEGVIEHKCKEVLTEKLAAPTWSVDLIKAIQNPSSPIKKLNKKTFYTGRTHVDDTIDFVVNSSSTWYEEKNVSHEVKNTSSKKPRRRKNSDDNLIKDIIFGKDKLIIAPSSTLQELPLIAKIKENELKMQQRNAILANQKSLEEAHKNAINLSRPCPNIEKPAFISSNIVQHPELDITITKTVSEIKNITSNNEQSPVSSDEPKEDKTQTLNATENIEKNITNNIKLNEESNSTISDVKTTNVTDAIVVVRKRGRPPSNKKKVKGEKNDIIDKAKLPVLETNIDLVLQTPAPSKEGSATNILPNPGTDKINLTIDTVLGVENETPHILENKSIDTASTAPQYESEDELPLAVIAKKNLNKNKATKENFEVSLETCTPETLGKSLSKNETEDIVAHLTTDSLKENDQTLNQNENVNIQKEPVLVENSTDIVKTPRKKRRKAKSVVKKPPAKSKAKSLSETRKLQEVLKSKHTSNKLILDNPDLPQIGSSLVPNLIEEPSELVDDRKSVTENDNLVNLSENLYNNDFFEIETLKNTSNSICNMESEALNNLESVHQDCSETSSKPIEEELIHPEGSKVNLKDQDPELNILEISTEAIDVVQQVVTQDNNDNAKKPSKDLINRGNKEDEVGVFQLDLVEMPNEVSAVTDQDGTHEEKKDNEEVTKLTINNTTEEQEIKKDSQSLLDISLIPSEVSDEIKRDTNELCMTNADIKESNEAVFNSQNTELEREKDCAILDISEVPLQDNNEDGGKQDIKLANNNKVIDEDESLSIGVNDVTQLESDHMPSDNDAKESTRIFLDKERTYLTREIEEYNNFKLETSKLPNQVSGTEQDLKFVDNELLNENELPKLSTDNQTSKSDSEPQSVISEIPAQKSDVLEQNKLHEDPEINLNESTKLVKKRRGRRKKSEINIVSQVTDVSKLESEIVNTENNVNETNLNKPEVSTYQITDATVQDSILVSNEMDVSKPSKALVSGRRSKRKKEKNNETELNTSENYNEINSIAKEDECNVKLDKSEVTSDVNDVITQDLLNVNSEPAKILTTSRRSRRQREKPNVSESDESANPALISDTSKKDLVNNENAVECDESQLNISEIPTQEYDVKKSVTSRRSRRQREKPNVSESDESANPALISDTSKKDLVNNENAVECDESQLNISEIPTQEYDVKKSVENVPNNQKRRRRKEKVHQSELEASEISNQVFDDFKQDVILSCNENYVKDQDLQLNMLEKTTDINDVNKEDSIHVNKENDANKPKEVLIKSPITRRRRVKGCASQLNTPEISTESLDATKQDAVNVNIENMGKDDLELNILEKDIQISDVTVNDLIQKESKTDKPTKSSINSPRTRRRKGKNTQLNAIEISSEVNDTTKLDSENLIKDLESDLNLEKISTEANNISMEGTDIDNKTDTNKSTKKLVNSPRTRRRRVKETDDQISESSVQVNDVIIQDSIITDTQNDVKSGESQLDITEMPSQDSYVPKQDSLIADNETDIKEPTKPSVTNQRTRRKSKSSKKIDKINNELFKDFSLVINKKTKRILPSSIVDDSVCDDVLDSDMLVISPTENIKKMPDNIDADLNNCLKTSLNNSLLLSHSNSEDPSPNSSIELNDTVEEMDMELEDIPINASIIERNDVQICTNKVVDSKLKLIPEINTSLNTLNIPTLDKMTGDKESETDFHILTNEEGVMNLTDNLQKETNIKETNAIDVVSDIKEMMEEIKSQSANSPLDDCQITKLLSLCKEAYVDMSNNDIIAAQIALEVKENIYDHNDLIGLKETNLFDIPTNDTDSIADTQTNSIPTEDLEQAIKVSDAEKIKSDIFFENPSEEPLDQSVVTNECDIENLTEENIFNSIVTEDSGFIEKSYEEKPKKNKKNKTVRRTSKASSRIKKAVESLQGIEFSDADRLILSEDIQNSKNKETNIISDNSFNSTDKKSPRLQRKKKEQKLLDSFSDLNVSSVDTKLNINNVDTEDIDCQNLNISSTDLNSDFLPPNEVQGRRRSSRIVNKEVVTDNENSKKDEVTAHEVSPLICNDSPAKVAVANDQIANNKKTKRSIEFTEQKTTEIVKYKNISEIEESILNLESVGTKSRRSRKLVNYNEENLVKQALGTAAELLETDISDHSKETDNFEKSDDNSLASEHPANTADKIISSPVVQKEEDFINPLKVFDFEDFFTSDDNEATKTDEQDIKNTYLDQNKSKLSLTQKVGKKQSKRRQKNTNKKINNTDQEKVSSIAKNPEELTFETLHTNPVSEEIENTVVEHMVECVEETIENEHPEEVVISQNISAENLIENGVNTIPKLKISKIKRTKKSLVQNENEKTLNETNDQRLDDSTNQVEYINSTESITDLERENKISKRNKGKYNLELDIDSKTRQNRRSRRNINYNEENLEKTSIETNSTEPQDPPTVQKDVESIETLELLNKSDSNNVQSGEFKQITTSQETSSFVKEITTELGEKDLINDQTNEVEEKNIPELAKEEDVIDKVTVSKNLKRPRSVMAQEESDDSISKELFKLYEDEQADLNNSASISPTKTPESRKSKKPRNNMDIDISNILDVDSGFENRRSSRNKKSLTNQTNRIEAELPKDQGTTVRDSTEKDKNDIDLGNIPPADININGEIFDTFNTVLNEPEDDILESKMIKSSTETTRTIKKKQKAKKHKQLKNEAVVSSKNNCEPIEPEVDTTVNIEKSDSDQVISDNHKTETLNEVAVDSINIFSNEDESKQPTVTKTKSKKQKSKKSKSVVSLKNVFKMFDGALKVINPNKNSEEEANDFSEVPLTDIITSSEMDIAPVLDEIDKSLESEDIYEFNEEPTIKTVEVKTKYKNKSKTKSKSSFYVDIEEPLDNIDSVDTTTVTRKRSNRSAKTKALENINAKLAESGESKFNTAITNLLDQLVEDMDTSILGDEDVTNKITEDSVMDISSGQTEVNNSLSDQNILNYSAEEKESTTTDAMVSSIENCSLSTFMAMDKNVEEENNLNQLNENLEKSDLEETNEFQELRRSRRGSRKVASYNENDLIDPLIDALEKRRSQVRKDKSADKSSSKKDVSVQDVEKSKKHSNEQTTCSVFDKIDASCKGKTSNLDKFDKLIANDDTRSNIPSDFGSVPESYSFEDKANVTDIDKIYEFTEDSPENTEEIRELFSKSKKRFQASKRDFVVDSEDISANLSSPSIDNKKPKEDKSKDNNKEKPAYCEICNKSFIRIENLLKHKTTLTHISKLSELEAKEAEKRASAENVEADVEDPSETVSSAPLQVREEISITDILQQSETSAPQVVQRDATSTNNRSLNLVDIISDVLNKPVLETYNAGKHSYSDMAIQNKIDGRQYKSLAERKSFDADSQLSAMSSSIPDPYLQPEISKTSILEKQINLLENIIGSNLENVNASIQPEHENNFIDISSCSNGSDVSEANSYVSNRSFHDNTELMPDCNNPQTGFVKPNHYEEISEDSTIAREKRKTLNRDEELFLECCSLLKSGSEVSNSNFSKNSKKPLGHPVESSECKWRHEVELVQRSEEAHEYSDNSRTPTPLGDTYDDDASNSNTISSNWHLNSEKPPTENRSFSFEEVISKEDNDSHSGISFGEMLTKGLKNQFGSSPSIQRRIEITSSTPNYSGDEKKDDSDCSTASKKIITKGARKVFEGLKVSIPTEELNLELLNHSPLNKKYETKTAQDISEPSNDTPVTPSKPRPTRKSKPVKKSQVGSNLLFKVNKKKNSPKTPTIMDTKRDVYNFEETQCNTDIFVKPTSDDIINKNESNIKETTGGLENSDNESLDYTDSNGADARSISTISSVSAISFKKPEVTTPENITKKKYMIMGKIFKNAAKSKMDEIDEELRNIPEIPEMDNLELVENYVRSCQNVSSPIPPPMPPPAFDELPKKPKMTEEEMNMLFDQLLGKDVTDHHPTPAAKSQKSVSKHLGPKVKTDKNSDQKKKCTKPKNRKRMRGNSESSDDEFNLNKTIRKRTNRKNNDDSGINLELELKECIGVASRKSQRKCTSGKQNILVEYWSSDEEAFEALLETQKIPPAAKEETKKKPEPKTDDLEEEIPTPNVPEPDLSKENLFLEPPLIKPVKPNKLTQKKKIATTSKKPKIQTKNPQDPNIPSSTVNRRKRAAANPLYHWSSSSEDESQSLIEIKPLRKEYEDEEDRPIQHGWIVGDSPKKLVTMLALTKGKKTEVDSVKEQGKRRTSNTAS</sequence>
<feature type="compositionally biased region" description="Polar residues" evidence="2">
    <location>
        <begin position="2262"/>
        <end position="2278"/>
    </location>
</feature>
<feature type="region of interest" description="Disordered" evidence="2">
    <location>
        <begin position="2376"/>
        <end position="2405"/>
    </location>
</feature>
<feature type="compositionally biased region" description="Basic residues" evidence="2">
    <location>
        <begin position="5328"/>
        <end position="5339"/>
    </location>
</feature>
<feature type="region of interest" description="Disordered" evidence="2">
    <location>
        <begin position="1843"/>
        <end position="1872"/>
    </location>
</feature>
<feature type="region of interest" description="Disordered" evidence="2">
    <location>
        <begin position="4565"/>
        <end position="4586"/>
    </location>
</feature>
<feature type="region of interest" description="Disordered" evidence="2">
    <location>
        <begin position="2447"/>
        <end position="2485"/>
    </location>
</feature>
<dbReference type="GeneID" id="115877501"/>
<feature type="compositionally biased region" description="Polar residues" evidence="2">
    <location>
        <begin position="20"/>
        <end position="30"/>
    </location>
</feature>
<feature type="region of interest" description="Disordered" evidence="2">
    <location>
        <begin position="4988"/>
        <end position="5022"/>
    </location>
</feature>
<dbReference type="SMART" id="SM00355">
    <property type="entry name" value="ZnF_C2H2"/>
    <property type="match status" value="5"/>
</dbReference>
<feature type="region of interest" description="Disordered" evidence="2">
    <location>
        <begin position="3605"/>
        <end position="3633"/>
    </location>
</feature>
<feature type="compositionally biased region" description="Basic and acidic residues" evidence="2">
    <location>
        <begin position="5317"/>
        <end position="5327"/>
    </location>
</feature>
<feature type="compositionally biased region" description="Basic and acidic residues" evidence="2">
    <location>
        <begin position="1178"/>
        <end position="1190"/>
    </location>
</feature>
<feature type="region of interest" description="Disordered" evidence="2">
    <location>
        <begin position="778"/>
        <end position="819"/>
    </location>
</feature>
<feature type="compositionally biased region" description="Basic and acidic residues" evidence="2">
    <location>
        <begin position="1123"/>
        <end position="1138"/>
    </location>
</feature>
<feature type="domain" description="C2H2-type" evidence="3">
    <location>
        <begin position="183"/>
        <end position="211"/>
    </location>
</feature>
<feature type="compositionally biased region" description="Low complexity" evidence="2">
    <location>
        <begin position="940"/>
        <end position="949"/>
    </location>
</feature>
<feature type="region of interest" description="Disordered" evidence="2">
    <location>
        <begin position="873"/>
        <end position="894"/>
    </location>
</feature>
<proteinExistence type="predicted"/>
<dbReference type="KEGG" id="soy:115877501"/>
<dbReference type="RefSeq" id="XP_030749559.1">
    <property type="nucleotide sequence ID" value="XM_030893699.1"/>
</dbReference>
<feature type="compositionally biased region" description="Polar residues" evidence="2">
    <location>
        <begin position="4988"/>
        <end position="5008"/>
    </location>
</feature>
<dbReference type="PROSITE" id="PS00028">
    <property type="entry name" value="ZINC_FINGER_C2H2_1"/>
    <property type="match status" value="4"/>
</dbReference>
<feature type="compositionally biased region" description="Polar residues" evidence="2">
    <location>
        <begin position="1094"/>
        <end position="1103"/>
    </location>
</feature>
<feature type="region of interest" description="Disordered" evidence="2">
    <location>
        <begin position="5415"/>
        <end position="5507"/>
    </location>
</feature>
<feature type="compositionally biased region" description="Basic residues" evidence="2">
    <location>
        <begin position="4131"/>
        <end position="4141"/>
    </location>
</feature>
<feature type="compositionally biased region" description="Basic residues" evidence="2">
    <location>
        <begin position="5472"/>
        <end position="5486"/>
    </location>
</feature>
<feature type="region of interest" description="Disordered" evidence="2">
    <location>
        <begin position="2893"/>
        <end position="2920"/>
    </location>
</feature>
<dbReference type="Proteomes" id="UP000504635">
    <property type="component" value="Unplaced"/>
</dbReference>
<feature type="compositionally biased region" description="Polar residues" evidence="2">
    <location>
        <begin position="5487"/>
        <end position="5501"/>
    </location>
</feature>
<feature type="compositionally biased region" description="Basic and acidic residues" evidence="2">
    <location>
        <begin position="795"/>
        <end position="818"/>
    </location>
</feature>
<feature type="compositionally biased region" description="Basic and acidic residues" evidence="2">
    <location>
        <begin position="4429"/>
        <end position="4460"/>
    </location>
</feature>
<feature type="region of interest" description="Disordered" evidence="2">
    <location>
        <begin position="2577"/>
        <end position="2600"/>
    </location>
</feature>
<evidence type="ECO:0000313" key="4">
    <source>
        <dbReference type="Proteomes" id="UP000504635"/>
    </source>
</evidence>
<feature type="compositionally biased region" description="Basic and acidic residues" evidence="2">
    <location>
        <begin position="4572"/>
        <end position="4586"/>
    </location>
</feature>
<feature type="compositionally biased region" description="Basic residues" evidence="2">
    <location>
        <begin position="2516"/>
        <end position="2525"/>
    </location>
</feature>
<feature type="compositionally biased region" description="Polar residues" evidence="2">
    <location>
        <begin position="5066"/>
        <end position="5078"/>
    </location>
</feature>
<feature type="compositionally biased region" description="Basic residues" evidence="2">
    <location>
        <begin position="3273"/>
        <end position="3288"/>
    </location>
</feature>
<feature type="compositionally biased region" description="Basic and acidic residues" evidence="2">
    <location>
        <begin position="3523"/>
        <end position="3536"/>
    </location>
</feature>
<feature type="region of interest" description="Disordered" evidence="2">
    <location>
        <begin position="4909"/>
        <end position="4957"/>
    </location>
</feature>
<evidence type="ECO:0000313" key="5">
    <source>
        <dbReference type="RefSeq" id="XP_030749559.1"/>
    </source>
</evidence>
<keyword evidence="1" id="KW-0862">Zinc</keyword>
<dbReference type="GO" id="GO:0008270">
    <property type="term" value="F:zinc ion binding"/>
    <property type="evidence" value="ECO:0007669"/>
    <property type="project" value="UniProtKB-KW"/>
</dbReference>
<feature type="region of interest" description="Disordered" evidence="2">
    <location>
        <begin position="2511"/>
        <end position="2549"/>
    </location>
</feature>
<feature type="region of interest" description="Disordered" evidence="2">
    <location>
        <begin position="3768"/>
        <end position="3810"/>
    </location>
</feature>
<feature type="region of interest" description="Disordered" evidence="2">
    <location>
        <begin position="916"/>
        <end position="1040"/>
    </location>
</feature>
<feature type="region of interest" description="Disordered" evidence="2">
    <location>
        <begin position="1"/>
        <end position="72"/>
    </location>
</feature>
<feature type="region of interest" description="Disordered" evidence="2">
    <location>
        <begin position="2737"/>
        <end position="2765"/>
    </location>
</feature>
<feature type="region of interest" description="Disordered" evidence="2">
    <location>
        <begin position="4390"/>
        <end position="4409"/>
    </location>
</feature>
<feature type="region of interest" description="Disordered" evidence="2">
    <location>
        <begin position="5293"/>
        <end position="5367"/>
    </location>
</feature>
<feature type="compositionally biased region" description="Acidic residues" evidence="2">
    <location>
        <begin position="220"/>
        <end position="231"/>
    </location>
</feature>
<feature type="domain" description="C2H2-type" evidence="3">
    <location>
        <begin position="4590"/>
        <end position="4619"/>
    </location>
</feature>
<feature type="region of interest" description="Disordered" evidence="2">
    <location>
        <begin position="3269"/>
        <end position="3288"/>
    </location>
</feature>
<feature type="compositionally biased region" description="Basic residues" evidence="2">
    <location>
        <begin position="5084"/>
        <end position="5093"/>
    </location>
</feature>
<evidence type="ECO:0000256" key="2">
    <source>
        <dbReference type="SAM" id="MobiDB-lite"/>
    </source>
</evidence>
<dbReference type="InParanoid" id="A0A6J2XFQ0"/>
<feature type="compositionally biased region" description="Basic and acidic residues" evidence="2">
    <location>
        <begin position="5422"/>
        <end position="5435"/>
    </location>
</feature>
<dbReference type="OrthoDB" id="6382392at2759"/>
<feature type="compositionally biased region" description="Basic and acidic residues" evidence="2">
    <location>
        <begin position="199"/>
        <end position="212"/>
    </location>
</feature>
<feature type="compositionally biased region" description="Polar residues" evidence="2">
    <location>
        <begin position="1028"/>
        <end position="1037"/>
    </location>
</feature>
<dbReference type="PROSITE" id="PS50157">
    <property type="entry name" value="ZINC_FINGER_C2H2_2"/>
    <property type="match status" value="3"/>
</dbReference>
<feature type="region of interest" description="Disordered" evidence="2">
    <location>
        <begin position="5063"/>
        <end position="5117"/>
    </location>
</feature>
<feature type="compositionally biased region" description="Polar residues" evidence="2">
    <location>
        <begin position="1604"/>
        <end position="1613"/>
    </location>
</feature>
<feature type="region of interest" description="Disordered" evidence="2">
    <location>
        <begin position="1178"/>
        <end position="1204"/>
    </location>
</feature>
<feature type="region of interest" description="Disordered" evidence="2">
    <location>
        <begin position="4874"/>
        <end position="4895"/>
    </location>
</feature>
<evidence type="ECO:0000259" key="3">
    <source>
        <dbReference type="PROSITE" id="PS50157"/>
    </source>
</evidence>
<accession>A0A6J2XFQ0</accession>
<feature type="region of interest" description="Disordered" evidence="2">
    <location>
        <begin position="3325"/>
        <end position="3347"/>
    </location>
</feature>
<feature type="compositionally biased region" description="Basic residues" evidence="2">
    <location>
        <begin position="916"/>
        <end position="926"/>
    </location>
</feature>
<feature type="region of interest" description="Disordered" evidence="2">
    <location>
        <begin position="4429"/>
        <end position="4462"/>
    </location>
</feature>
<name>A0A6J2XFQ0_SITOR</name>
<feature type="compositionally biased region" description="Basic residues" evidence="2">
    <location>
        <begin position="778"/>
        <end position="793"/>
    </location>
</feature>
<evidence type="ECO:0000256" key="1">
    <source>
        <dbReference type="PROSITE-ProRule" id="PRU00042"/>
    </source>
</evidence>
<reference evidence="5" key="1">
    <citation type="submission" date="2025-08" db="UniProtKB">
        <authorList>
            <consortium name="RefSeq"/>
        </authorList>
    </citation>
    <scope>IDENTIFICATION</scope>
    <source>
        <tissue evidence="5">Gonads</tissue>
    </source>
</reference>
<keyword evidence="1" id="KW-0479">Metal-binding</keyword>
<gene>
    <name evidence="5" type="primary">LOC115877501</name>
</gene>
<feature type="region of interest" description="Disordered" evidence="2">
    <location>
        <begin position="5152"/>
        <end position="5174"/>
    </location>
</feature>
<feature type="compositionally biased region" description="Polar residues" evidence="2">
    <location>
        <begin position="3924"/>
        <end position="3935"/>
    </location>
</feature>
<feature type="compositionally biased region" description="Basic and acidic residues" evidence="2">
    <location>
        <begin position="5567"/>
        <end position="5579"/>
    </location>
</feature>
<feature type="compositionally biased region" description="Basic residues" evidence="2">
    <location>
        <begin position="3609"/>
        <end position="3622"/>
    </location>
</feature>
<keyword evidence="1" id="KW-0863">Zinc-finger</keyword>
<dbReference type="InterPro" id="IPR013087">
    <property type="entry name" value="Znf_C2H2_type"/>
</dbReference>
<feature type="region of interest" description="Disordered" evidence="2">
    <location>
        <begin position="199"/>
        <end position="327"/>
    </location>
</feature>
<feature type="compositionally biased region" description="Polar residues" evidence="2">
    <location>
        <begin position="996"/>
        <end position="1012"/>
    </location>
</feature>
<feature type="region of interest" description="Disordered" evidence="2">
    <location>
        <begin position="1604"/>
        <end position="1627"/>
    </location>
</feature>
<feature type="domain" description="C2H2-type" evidence="3">
    <location>
        <begin position="666"/>
        <end position="689"/>
    </location>
</feature>
<feature type="region of interest" description="Disordered" evidence="2">
    <location>
        <begin position="2807"/>
        <end position="2846"/>
    </location>
</feature>
<feature type="compositionally biased region" description="Basic residues" evidence="2">
    <location>
        <begin position="1846"/>
        <end position="1867"/>
    </location>
</feature>
<feature type="region of interest" description="Disordered" evidence="2">
    <location>
        <begin position="1059"/>
        <end position="1155"/>
    </location>
</feature>
<feature type="region of interest" description="Disordered" evidence="2">
    <location>
        <begin position="2256"/>
        <end position="2315"/>
    </location>
</feature>
<feature type="region of interest" description="Disordered" evidence="2">
    <location>
        <begin position="3924"/>
        <end position="4006"/>
    </location>
</feature>
<feature type="region of interest" description="Disordered" evidence="2">
    <location>
        <begin position="5566"/>
        <end position="5587"/>
    </location>
</feature>
<feature type="region of interest" description="Disordered" evidence="2">
    <location>
        <begin position="4122"/>
        <end position="4141"/>
    </location>
</feature>
<feature type="compositionally biased region" description="Polar residues" evidence="2">
    <location>
        <begin position="4935"/>
        <end position="4946"/>
    </location>
</feature>
<protein>
    <submittedName>
        <fullName evidence="5">Uncharacterized protein LOC115877501 isoform X1</fullName>
    </submittedName>
</protein>
<feature type="compositionally biased region" description="Basic and acidic residues" evidence="2">
    <location>
        <begin position="2287"/>
        <end position="2298"/>
    </location>
</feature>
<feature type="compositionally biased region" description="Basic and acidic residues" evidence="2">
    <location>
        <begin position="4909"/>
        <end position="4918"/>
    </location>
</feature>
<organism evidence="4 5">
    <name type="scientific">Sitophilus oryzae</name>
    <name type="common">Rice weevil</name>
    <name type="synonym">Curculio oryzae</name>
    <dbReference type="NCBI Taxonomy" id="7048"/>
    <lineage>
        <taxon>Eukaryota</taxon>
        <taxon>Metazoa</taxon>
        <taxon>Ecdysozoa</taxon>
        <taxon>Arthropoda</taxon>
        <taxon>Hexapoda</taxon>
        <taxon>Insecta</taxon>
        <taxon>Pterygota</taxon>
        <taxon>Neoptera</taxon>
        <taxon>Endopterygota</taxon>
        <taxon>Coleoptera</taxon>
        <taxon>Polyphaga</taxon>
        <taxon>Cucujiformia</taxon>
        <taxon>Curculionidae</taxon>
        <taxon>Dryophthorinae</taxon>
        <taxon>Sitophilus</taxon>
    </lineage>
</organism>
<feature type="compositionally biased region" description="Polar residues" evidence="2">
    <location>
        <begin position="1139"/>
        <end position="1155"/>
    </location>
</feature>
<feature type="compositionally biased region" description="Basic and acidic residues" evidence="2">
    <location>
        <begin position="3995"/>
        <end position="4004"/>
    </location>
</feature>
<keyword evidence="4" id="KW-1185">Reference proteome</keyword>